<evidence type="ECO:0000256" key="2">
    <source>
        <dbReference type="ARBA" id="ARBA00008239"/>
    </source>
</evidence>
<comment type="caution">
    <text evidence="10">Lacks conserved residue(s) required for the propagation of feature annotation.</text>
</comment>
<dbReference type="InterPro" id="IPR036890">
    <property type="entry name" value="HATPase_C_sf"/>
</dbReference>
<evidence type="ECO:0000256" key="11">
    <source>
        <dbReference type="PIRSR" id="PIRSR002583-1"/>
    </source>
</evidence>
<dbReference type="InterPro" id="IPR037196">
    <property type="entry name" value="HSP90_C"/>
</dbReference>
<evidence type="ECO:0000313" key="13">
    <source>
        <dbReference type="EMBL" id="QDZ91294.1"/>
    </source>
</evidence>
<keyword evidence="5 10" id="KW-0067">ATP-binding</keyword>
<dbReference type="SUPFAM" id="SSF110942">
    <property type="entry name" value="HSP90 C-terminal domain"/>
    <property type="match status" value="1"/>
</dbReference>
<comment type="function">
    <text evidence="8 10">Molecular chaperone. Has ATPase activity.</text>
</comment>
<dbReference type="InterPro" id="IPR020568">
    <property type="entry name" value="Ribosomal_Su5_D2-typ_SF"/>
</dbReference>
<dbReference type="CDD" id="cd16927">
    <property type="entry name" value="HATPase_Hsp90-like"/>
    <property type="match status" value="1"/>
</dbReference>
<gene>
    <name evidence="10 13" type="primary">htpG</name>
    <name evidence="13" type="ORF">D0436_12980</name>
</gene>
<dbReference type="SUPFAM" id="SSF54211">
    <property type="entry name" value="Ribosomal protein S5 domain 2-like"/>
    <property type="match status" value="1"/>
</dbReference>
<reference evidence="13 14" key="1">
    <citation type="journal article" date="2019" name="Ecotoxicol. Environ. Saf.">
        <title>Microbial characterization of heavy metal resistant bacterial strains isolated from an electroplating wastewater treatment plant.</title>
        <authorList>
            <person name="Cai X."/>
            <person name="Zheng X."/>
            <person name="Zhang D."/>
            <person name="Iqbal W."/>
            <person name="Liu C."/>
            <person name="Yang B."/>
            <person name="Zhao X."/>
            <person name="Lu X."/>
            <person name="Mao Y."/>
        </authorList>
    </citation>
    <scope>NUCLEOTIDE SEQUENCE [LARGE SCALE GENOMIC DNA]</scope>
    <source>
        <strain evidence="13 14">Ni1-3</strain>
    </source>
</reference>
<keyword evidence="4 10" id="KW-0547">Nucleotide-binding</keyword>
<protein>
    <recommendedName>
        <fullName evidence="9 10">Chaperone protein HtpG</fullName>
    </recommendedName>
    <alternativeName>
        <fullName evidence="10">Heat shock protein HtpG</fullName>
    </alternativeName>
    <alternativeName>
        <fullName evidence="10">High temperature protein G</fullName>
    </alternativeName>
</protein>
<dbReference type="HAMAP" id="MF_00505">
    <property type="entry name" value="HSP90"/>
    <property type="match status" value="1"/>
</dbReference>
<evidence type="ECO:0000313" key="14">
    <source>
        <dbReference type="Proteomes" id="UP000321124"/>
    </source>
</evidence>
<evidence type="ECO:0000259" key="12">
    <source>
        <dbReference type="SMART" id="SM00387"/>
    </source>
</evidence>
<dbReference type="InterPro" id="IPR019805">
    <property type="entry name" value="Heat_shock_protein_90_CS"/>
</dbReference>
<dbReference type="Pfam" id="PF13589">
    <property type="entry name" value="HATPase_c_3"/>
    <property type="match status" value="1"/>
</dbReference>
<feature type="binding site" evidence="11">
    <location>
        <position position="345"/>
    </location>
    <ligand>
        <name>ATP</name>
        <dbReference type="ChEBI" id="CHEBI:30616"/>
    </ligand>
</feature>
<evidence type="ECO:0000256" key="9">
    <source>
        <dbReference type="ARBA" id="ARBA00070675"/>
    </source>
</evidence>
<evidence type="ECO:0000256" key="4">
    <source>
        <dbReference type="ARBA" id="ARBA00022741"/>
    </source>
</evidence>
<feature type="binding site" evidence="11">
    <location>
        <position position="38"/>
    </location>
    <ligand>
        <name>ATP</name>
        <dbReference type="ChEBI" id="CHEBI:30616"/>
    </ligand>
</feature>
<feature type="domain" description="Histidine kinase/HSP90-like ATPase" evidence="12">
    <location>
        <begin position="27"/>
        <end position="184"/>
    </location>
</feature>
<dbReference type="FunFam" id="3.30.565.10:FF:000009">
    <property type="entry name" value="Molecular chaperone HtpG"/>
    <property type="match status" value="1"/>
</dbReference>
<organism evidence="13 14">
    <name type="scientific">Shewanella decolorationis</name>
    <dbReference type="NCBI Taxonomy" id="256839"/>
    <lineage>
        <taxon>Bacteria</taxon>
        <taxon>Pseudomonadati</taxon>
        <taxon>Pseudomonadota</taxon>
        <taxon>Gammaproteobacteria</taxon>
        <taxon>Alteromonadales</taxon>
        <taxon>Shewanellaceae</taxon>
        <taxon>Shewanella</taxon>
    </lineage>
</organism>
<dbReference type="Proteomes" id="UP000321124">
    <property type="component" value="Chromosome"/>
</dbReference>
<dbReference type="InterPro" id="IPR020575">
    <property type="entry name" value="Hsp90_N"/>
</dbReference>
<dbReference type="Gene3D" id="3.30.230.80">
    <property type="match status" value="1"/>
</dbReference>
<evidence type="ECO:0000256" key="6">
    <source>
        <dbReference type="ARBA" id="ARBA00023016"/>
    </source>
</evidence>
<feature type="binding site" evidence="11">
    <location>
        <begin position="100"/>
        <end position="101"/>
    </location>
    <ligand>
        <name>ATP</name>
        <dbReference type="ChEBI" id="CHEBI:30616"/>
    </ligand>
</feature>
<dbReference type="InterPro" id="IPR003594">
    <property type="entry name" value="HATPase_dom"/>
</dbReference>
<evidence type="ECO:0000256" key="3">
    <source>
        <dbReference type="ARBA" id="ARBA00022490"/>
    </source>
</evidence>
<dbReference type="FunFam" id="3.30.230.80:FF:000002">
    <property type="entry name" value="Molecular chaperone HtpG"/>
    <property type="match status" value="1"/>
</dbReference>
<dbReference type="GO" id="GO:0016887">
    <property type="term" value="F:ATP hydrolysis activity"/>
    <property type="evidence" value="ECO:0007669"/>
    <property type="project" value="InterPro"/>
</dbReference>
<dbReference type="RefSeq" id="WP_208659074.1">
    <property type="nucleotide sequence ID" value="NZ_CP031775.2"/>
</dbReference>
<dbReference type="PROSITE" id="PS00298">
    <property type="entry name" value="HSP90"/>
    <property type="match status" value="1"/>
</dbReference>
<keyword evidence="3 10" id="KW-0963">Cytoplasm</keyword>
<dbReference type="GO" id="GO:0140662">
    <property type="term" value="F:ATP-dependent protein folding chaperone"/>
    <property type="evidence" value="ECO:0007669"/>
    <property type="project" value="InterPro"/>
</dbReference>
<feature type="binding site" evidence="11">
    <location>
        <position position="85"/>
    </location>
    <ligand>
        <name>ATP</name>
        <dbReference type="ChEBI" id="CHEBI:30616"/>
    </ligand>
</feature>
<dbReference type="Gene3D" id="3.40.50.11260">
    <property type="match status" value="1"/>
</dbReference>
<dbReference type="PRINTS" id="PR00775">
    <property type="entry name" value="HEATSHOCK90"/>
</dbReference>
<feature type="binding site" evidence="11">
    <location>
        <position position="34"/>
    </location>
    <ligand>
        <name>ATP</name>
        <dbReference type="ChEBI" id="CHEBI:30616"/>
    </ligand>
</feature>
<name>A0A5B8QXW3_9GAMM</name>
<feature type="region of interest" description="A; substrate-binding" evidence="10">
    <location>
        <begin position="1"/>
        <end position="345"/>
    </location>
</feature>
<comment type="similarity">
    <text evidence="2 10">Belongs to the heat shock protein 90 family.</text>
</comment>
<evidence type="ECO:0000256" key="10">
    <source>
        <dbReference type="HAMAP-Rule" id="MF_00505"/>
    </source>
</evidence>
<dbReference type="SMART" id="SM00387">
    <property type="entry name" value="HATPase_c"/>
    <property type="match status" value="1"/>
</dbReference>
<dbReference type="InterPro" id="IPR001404">
    <property type="entry name" value="Hsp90_fam"/>
</dbReference>
<keyword evidence="7 10" id="KW-0143">Chaperone</keyword>
<dbReference type="KEGG" id="sdeo:D0436_12980"/>
<keyword evidence="6 10" id="KW-0346">Stress response</keyword>
<dbReference type="Gene3D" id="1.20.120.790">
    <property type="entry name" value="Heat shock protein 90, C-terminal domain"/>
    <property type="match status" value="1"/>
</dbReference>
<accession>A0A5B8QXW3</accession>
<evidence type="ECO:0000256" key="8">
    <source>
        <dbReference type="ARBA" id="ARBA00058590"/>
    </source>
</evidence>
<feature type="binding site" evidence="11">
    <location>
        <begin position="122"/>
        <end position="127"/>
    </location>
    <ligand>
        <name>ATP</name>
        <dbReference type="ChEBI" id="CHEBI:30616"/>
    </ligand>
</feature>
<dbReference type="NCBIfam" id="NF003555">
    <property type="entry name" value="PRK05218.1"/>
    <property type="match status" value="1"/>
</dbReference>
<dbReference type="GO" id="GO:0005737">
    <property type="term" value="C:cytoplasm"/>
    <property type="evidence" value="ECO:0007669"/>
    <property type="project" value="UniProtKB-SubCell"/>
</dbReference>
<comment type="subunit">
    <text evidence="10">Homodimer.</text>
</comment>
<sequence>MSQQETHGFQTEVKQLLHLMIHSLYSNKEIFLRELVSNAADAADKLRYLALTNDALYEGDGELRVRISADKEKGTVTIEDNGVGMTRDGVIEHLGTIAKSGTAEFFKNLSGEASKDSQLIGQFGVGFYSAFIVAKKVTVRTRAAGHKADEAVLWESEGEGSFTVETITKASRGTEITLHLRDDEKEFADDWRLRSIITKYSDHISIPVEMWQEGTPERDGPDGEKIPATEGYWKVMNKATALWMRNKSEISDEEYQEFYKHISHDYTDALLWSHNRVEGKQEYTNLLYIPSKAPWDLWNRDRKHGLKLFVQRVFIMDDAEQFMPSYLRFVQGLIDSNDLPLNVSREILQDNHITKAMRTGITKRVLGMLEKLAKDDAEKYQKFWAEFGQVLKEGPAEDFANRERIAGLLRFASTHTGSAAPTVSLDDYISRMKEGQTKIYYIVADSHEAAANSPHLELLRKKGIEVLLMSERIDEWLINHLTEYKEKQLHSVTRGELELGELEDAAEKEAQEKLAEESAPLIERIKAALGASVADVKVTSRLTDTPACVVTGEGEMSTQMIKLMQAAGQPVPEVKPTFEVNPAHPLVSRLNDLQDEAAFADWSNLLLQQAQLSEKGSLADPSAFIKLMNQMLLASLK</sequence>
<proteinExistence type="inferred from homology"/>
<evidence type="ECO:0000256" key="5">
    <source>
        <dbReference type="ARBA" id="ARBA00022840"/>
    </source>
</evidence>
<feature type="binding site" evidence="11">
    <location>
        <position position="99"/>
    </location>
    <ligand>
        <name>ATP</name>
        <dbReference type="ChEBI" id="CHEBI:30616"/>
    </ligand>
</feature>
<comment type="subcellular location">
    <subcellularLocation>
        <location evidence="1 10">Cytoplasm</location>
    </subcellularLocation>
</comment>
<feature type="binding site" evidence="11">
    <location>
        <position position="80"/>
    </location>
    <ligand>
        <name>ATP</name>
        <dbReference type="ChEBI" id="CHEBI:30616"/>
    </ligand>
</feature>
<dbReference type="Gene3D" id="3.30.565.10">
    <property type="entry name" value="Histidine kinase-like ATPase, C-terminal domain"/>
    <property type="match status" value="1"/>
</dbReference>
<evidence type="ECO:0000256" key="1">
    <source>
        <dbReference type="ARBA" id="ARBA00004496"/>
    </source>
</evidence>
<dbReference type="GO" id="GO:0051082">
    <property type="term" value="F:unfolded protein binding"/>
    <property type="evidence" value="ECO:0007669"/>
    <property type="project" value="UniProtKB-UniRule"/>
</dbReference>
<feature type="region of interest" description="C" evidence="10">
    <location>
        <begin position="563"/>
        <end position="637"/>
    </location>
</feature>
<dbReference type="PANTHER" id="PTHR11528">
    <property type="entry name" value="HEAT SHOCK PROTEIN 90 FAMILY MEMBER"/>
    <property type="match status" value="1"/>
</dbReference>
<dbReference type="PIRSF" id="PIRSF002583">
    <property type="entry name" value="Hsp90"/>
    <property type="match status" value="1"/>
</dbReference>
<dbReference type="AlphaFoldDB" id="A0A5B8QXW3"/>
<dbReference type="EMBL" id="CP031775">
    <property type="protein sequence ID" value="QDZ91294.1"/>
    <property type="molecule type" value="Genomic_DNA"/>
</dbReference>
<dbReference type="SUPFAM" id="SSF55874">
    <property type="entry name" value="ATPase domain of HSP90 chaperone/DNA topoisomerase II/histidine kinase"/>
    <property type="match status" value="1"/>
</dbReference>
<feature type="binding site" evidence="11">
    <location>
        <position position="174"/>
    </location>
    <ligand>
        <name>ATP</name>
        <dbReference type="ChEBI" id="CHEBI:30616"/>
    </ligand>
</feature>
<dbReference type="GO" id="GO:0005524">
    <property type="term" value="F:ATP binding"/>
    <property type="evidence" value="ECO:0007669"/>
    <property type="project" value="UniProtKB-UniRule"/>
</dbReference>
<dbReference type="Pfam" id="PF00183">
    <property type="entry name" value="HSP90"/>
    <property type="match status" value="1"/>
</dbReference>
<evidence type="ECO:0000256" key="7">
    <source>
        <dbReference type="ARBA" id="ARBA00023186"/>
    </source>
</evidence>